<dbReference type="Proteomes" id="UP000887579">
    <property type="component" value="Unplaced"/>
</dbReference>
<evidence type="ECO:0000313" key="2">
    <source>
        <dbReference type="WBParaSite" id="ES5_v2.g13421.t1"/>
    </source>
</evidence>
<organism evidence="1 2">
    <name type="scientific">Panagrolaimus sp. ES5</name>
    <dbReference type="NCBI Taxonomy" id="591445"/>
    <lineage>
        <taxon>Eukaryota</taxon>
        <taxon>Metazoa</taxon>
        <taxon>Ecdysozoa</taxon>
        <taxon>Nematoda</taxon>
        <taxon>Chromadorea</taxon>
        <taxon>Rhabditida</taxon>
        <taxon>Tylenchina</taxon>
        <taxon>Panagrolaimomorpha</taxon>
        <taxon>Panagrolaimoidea</taxon>
        <taxon>Panagrolaimidae</taxon>
        <taxon>Panagrolaimus</taxon>
    </lineage>
</organism>
<name>A0AC34F8A6_9BILA</name>
<protein>
    <submittedName>
        <fullName evidence="2">Uncharacterized protein</fullName>
    </submittedName>
</protein>
<evidence type="ECO:0000313" key="1">
    <source>
        <dbReference type="Proteomes" id="UP000887579"/>
    </source>
</evidence>
<reference evidence="2" key="1">
    <citation type="submission" date="2022-11" db="UniProtKB">
        <authorList>
            <consortium name="WormBaseParasite"/>
        </authorList>
    </citation>
    <scope>IDENTIFICATION</scope>
</reference>
<proteinExistence type="predicted"/>
<accession>A0AC34F8A6</accession>
<dbReference type="WBParaSite" id="ES5_v2.g13421.t1">
    <property type="protein sequence ID" value="ES5_v2.g13421.t1"/>
    <property type="gene ID" value="ES5_v2.g13421"/>
</dbReference>
<sequence length="382" mass="42045">MKTQNSKSVGELDHVVVSGPLRKQVLNEAPPFEDTPGYQKDNNPMKQVGITEEVLSKTDCLPADKTNEEDGAVPLNSQFEKPVEMGLKRNEPAVLIGHQPKTDVQIDSSEIDVIEVPEKIGDECDERNAKSSANAEPGGLQRSSTHSLKNEYNADGVGGGGNEKSKEGHLLSVLDPLRKQNIDIEHVKNMPAYKEDEAVPLKRQLEKSAEIGTKLSHDLGSLVISKKLPDTLKEEEAIVDYSDWSFNGGKQKPFQKSIVTYSDSDSDPDLPQTAINEEKKPTLEVENGSYKGRKEEQLDSTIVLSSDSDTEYPVEAKQSPVHNDNSDGKKNQEVAKDKIIDVSSTSLDLSLEEQKMNAKTDRTANFVAKKLVLKKLVGQARE</sequence>